<dbReference type="Gene3D" id="3.40.50.300">
    <property type="entry name" value="P-loop containing nucleotide triphosphate hydrolases"/>
    <property type="match status" value="1"/>
</dbReference>
<dbReference type="AlphaFoldDB" id="A0A7V6CN90"/>
<dbReference type="Pfam" id="PF25199">
    <property type="entry name" value="nSTAND_NTPase5"/>
    <property type="match status" value="1"/>
</dbReference>
<proteinExistence type="predicted"/>
<feature type="domain" description="Novel STAND NTPase 5" evidence="1">
    <location>
        <begin position="17"/>
        <end position="127"/>
    </location>
</feature>
<name>A0A7V6CN90_UNCW3</name>
<protein>
    <recommendedName>
        <fullName evidence="1">Novel STAND NTPase 5 domain-containing protein</fullName>
    </recommendedName>
</protein>
<sequence>MLIEEYLKKDKENKPHFFRFEGPLWIDFEKGYIVEREETEEILNKLEKEQVFITGEPGSGKSTILGIVGYKLRNKNKPVFILPFKEISKIEKKDEIIKNLEKINGYLFLDDVHLNKEAGRYFKNNMKRRILFSGRKPTEKEGIMDEIDQKLKNGIEIKPDNNTKRKIIERFKEITKCSFAKEIEDTLLEIGNLMLLSLQLEAHINDREIKELKPIHSQVKDYIEEVKKSIPEADEIFLPIALFYQFEIAIRKDFLKSELGIKEEAISKMVEKREISEIEINNRKYLSLYHSQVAEVFFQTYIEFDDLGSLAKKKLQIDSDWILGFLEKYLDKFPEEGNYVVSRINFDLLLKLLSKLPDTPSLFKKIFEKSEYFWTDCVDKYLELEKDNFEKVNEIPLDTFKEKIEKLEDPYEIISLLQILKGIGYKEINELLNRLNVSFFEEIIKKSKDSFEAYFILEGLIEINYKDINELLNKLNVSFFEEIIKKSKGLLDVGFLLETLKEIEYKEINELLNRLNDYLFEEIIKSGFYFEIDFLLKSLEKIKYPQLNELINKIEPTIFARKIKTADEKEKLLNILEKLNYLYLEELKKLLSSSNIK</sequence>
<dbReference type="InterPro" id="IPR057574">
    <property type="entry name" value="nSTAND_NTPase5_dom"/>
</dbReference>
<gene>
    <name evidence="2" type="ORF">ENV79_04045</name>
</gene>
<comment type="caution">
    <text evidence="2">The sequence shown here is derived from an EMBL/GenBank/DDBJ whole genome shotgun (WGS) entry which is preliminary data.</text>
</comment>
<reference evidence="2" key="1">
    <citation type="journal article" date="2020" name="mSystems">
        <title>Genome- and Community-Level Interaction Insights into Carbon Utilization and Element Cycling Functions of Hydrothermarchaeota in Hydrothermal Sediment.</title>
        <authorList>
            <person name="Zhou Z."/>
            <person name="Liu Y."/>
            <person name="Xu W."/>
            <person name="Pan J."/>
            <person name="Luo Z.H."/>
            <person name="Li M."/>
        </authorList>
    </citation>
    <scope>NUCLEOTIDE SEQUENCE [LARGE SCALE GENOMIC DNA]</scope>
    <source>
        <strain evidence="2">SpSt-791</strain>
    </source>
</reference>
<dbReference type="SUPFAM" id="SSF52540">
    <property type="entry name" value="P-loop containing nucleoside triphosphate hydrolases"/>
    <property type="match status" value="1"/>
</dbReference>
<organism evidence="2">
    <name type="scientific">candidate division WOR-3 bacterium</name>
    <dbReference type="NCBI Taxonomy" id="2052148"/>
    <lineage>
        <taxon>Bacteria</taxon>
        <taxon>Bacteria division WOR-3</taxon>
    </lineage>
</organism>
<evidence type="ECO:0000259" key="1">
    <source>
        <dbReference type="Pfam" id="PF25199"/>
    </source>
</evidence>
<accession>A0A7V6CN90</accession>
<dbReference type="EMBL" id="DTHS01000024">
    <property type="protein sequence ID" value="HHR48798.1"/>
    <property type="molecule type" value="Genomic_DNA"/>
</dbReference>
<evidence type="ECO:0000313" key="2">
    <source>
        <dbReference type="EMBL" id="HHR48798.1"/>
    </source>
</evidence>
<dbReference type="InterPro" id="IPR027417">
    <property type="entry name" value="P-loop_NTPase"/>
</dbReference>